<feature type="transmembrane region" description="Helical" evidence="1">
    <location>
        <begin position="130"/>
        <end position="150"/>
    </location>
</feature>
<sequence>MRHLKGNLTTLVTTVLALALLGVVAGFVWSAVAPPTQYVLTDLGPQPADLEGQSLIAADGWFAVIGAACGLVCGVGGYLLSRARPVPAVLGVAGGGLLGSYVASLVGSSAKGTIQASAAGGLTTSTSLGLTAHGVLFAWPVVATGVFWVLEFVLTYRLRGDA</sequence>
<protein>
    <recommendedName>
        <fullName evidence="4">DUF2567 domain-containing protein</fullName>
    </recommendedName>
</protein>
<proteinExistence type="predicted"/>
<keyword evidence="1" id="KW-0472">Membrane</keyword>
<comment type="caution">
    <text evidence="2">The sequence shown here is derived from an EMBL/GenBank/DDBJ whole genome shotgun (WGS) entry which is preliminary data.</text>
</comment>
<dbReference type="Proteomes" id="UP000630097">
    <property type="component" value="Unassembled WGS sequence"/>
</dbReference>
<evidence type="ECO:0000313" key="2">
    <source>
        <dbReference type="EMBL" id="GIG77007.1"/>
    </source>
</evidence>
<dbReference type="EMBL" id="BONV01000001">
    <property type="protein sequence ID" value="GIG77007.1"/>
    <property type="molecule type" value="Genomic_DNA"/>
</dbReference>
<gene>
    <name evidence="2" type="ORF">Pka01_01340</name>
</gene>
<evidence type="ECO:0008006" key="4">
    <source>
        <dbReference type="Google" id="ProtNLM"/>
    </source>
</evidence>
<accession>A0A8J3LQM5</accession>
<dbReference type="AlphaFoldDB" id="A0A8J3LQM5"/>
<name>A0A8J3LQM5_9ACTN</name>
<keyword evidence="1" id="KW-0812">Transmembrane</keyword>
<dbReference type="RefSeq" id="WP_203880538.1">
    <property type="nucleotide sequence ID" value="NZ_BAABHH010000001.1"/>
</dbReference>
<evidence type="ECO:0000313" key="3">
    <source>
        <dbReference type="Proteomes" id="UP000630097"/>
    </source>
</evidence>
<keyword evidence="3" id="KW-1185">Reference proteome</keyword>
<reference evidence="2 3" key="1">
    <citation type="submission" date="2021-01" db="EMBL/GenBank/DDBJ databases">
        <title>Whole genome shotgun sequence of Planotetraspora kaengkrachanensis NBRC 104272.</title>
        <authorList>
            <person name="Komaki H."/>
            <person name="Tamura T."/>
        </authorList>
    </citation>
    <scope>NUCLEOTIDE SEQUENCE [LARGE SCALE GENOMIC DNA]</scope>
    <source>
        <strain evidence="2 3">NBRC 104272</strain>
    </source>
</reference>
<evidence type="ECO:0000256" key="1">
    <source>
        <dbReference type="SAM" id="Phobius"/>
    </source>
</evidence>
<feature type="transmembrane region" description="Helical" evidence="1">
    <location>
        <begin position="60"/>
        <end position="81"/>
    </location>
</feature>
<organism evidence="2 3">
    <name type="scientific">Planotetraspora kaengkrachanensis</name>
    <dbReference type="NCBI Taxonomy" id="575193"/>
    <lineage>
        <taxon>Bacteria</taxon>
        <taxon>Bacillati</taxon>
        <taxon>Actinomycetota</taxon>
        <taxon>Actinomycetes</taxon>
        <taxon>Streptosporangiales</taxon>
        <taxon>Streptosporangiaceae</taxon>
        <taxon>Planotetraspora</taxon>
    </lineage>
</organism>
<keyword evidence="1" id="KW-1133">Transmembrane helix</keyword>
<feature type="transmembrane region" description="Helical" evidence="1">
    <location>
        <begin position="88"/>
        <end position="110"/>
    </location>
</feature>